<dbReference type="GO" id="GO:0006508">
    <property type="term" value="P:proteolysis"/>
    <property type="evidence" value="ECO:0007669"/>
    <property type="project" value="InterPro"/>
</dbReference>
<dbReference type="EMBL" id="HBFR01027353">
    <property type="protein sequence ID" value="CAD8892557.1"/>
    <property type="molecule type" value="Transcribed_RNA"/>
</dbReference>
<evidence type="ECO:0000256" key="1">
    <source>
        <dbReference type="ARBA" id="ARBA00009005"/>
    </source>
</evidence>
<dbReference type="InterPro" id="IPR011600">
    <property type="entry name" value="Pept_C14_caspase"/>
</dbReference>
<name>A0A7S1FV72_9STRA</name>
<dbReference type="InterPro" id="IPR050452">
    <property type="entry name" value="Metacaspase"/>
</dbReference>
<protein>
    <recommendedName>
        <fullName evidence="2">Peptidase C14 caspase domain-containing protein</fullName>
    </recommendedName>
</protein>
<dbReference type="GO" id="GO:0005737">
    <property type="term" value="C:cytoplasm"/>
    <property type="evidence" value="ECO:0007669"/>
    <property type="project" value="TreeGrafter"/>
</dbReference>
<evidence type="ECO:0000313" key="3">
    <source>
        <dbReference type="EMBL" id="CAD8892557.1"/>
    </source>
</evidence>
<feature type="domain" description="Peptidase C14 caspase" evidence="2">
    <location>
        <begin position="12"/>
        <end position="94"/>
    </location>
</feature>
<gene>
    <name evidence="3" type="ORF">CHYS00102_LOCUS19765</name>
</gene>
<dbReference type="PANTHER" id="PTHR48104">
    <property type="entry name" value="METACASPASE-4"/>
    <property type="match status" value="1"/>
</dbReference>
<dbReference type="Gene3D" id="3.40.50.12660">
    <property type="match status" value="2"/>
</dbReference>
<organism evidence="3">
    <name type="scientific">Corethron hystrix</name>
    <dbReference type="NCBI Taxonomy" id="216773"/>
    <lineage>
        <taxon>Eukaryota</taxon>
        <taxon>Sar</taxon>
        <taxon>Stramenopiles</taxon>
        <taxon>Ochrophyta</taxon>
        <taxon>Bacillariophyta</taxon>
        <taxon>Coscinodiscophyceae</taxon>
        <taxon>Corethrophycidae</taxon>
        <taxon>Corethrales</taxon>
        <taxon>Corethraceae</taxon>
        <taxon>Corethron</taxon>
    </lineage>
</organism>
<dbReference type="AlphaFoldDB" id="A0A7S1FV72"/>
<feature type="domain" description="Peptidase C14 caspase" evidence="2">
    <location>
        <begin position="113"/>
        <end position="269"/>
    </location>
</feature>
<comment type="similarity">
    <text evidence="1">Belongs to the peptidase C14B family.</text>
</comment>
<reference evidence="3" key="1">
    <citation type="submission" date="2021-01" db="EMBL/GenBank/DDBJ databases">
        <authorList>
            <person name="Corre E."/>
            <person name="Pelletier E."/>
            <person name="Niang G."/>
            <person name="Scheremetjew M."/>
            <person name="Finn R."/>
            <person name="Kale V."/>
            <person name="Holt S."/>
            <person name="Cochrane G."/>
            <person name="Meng A."/>
            <person name="Brown T."/>
            <person name="Cohen L."/>
        </authorList>
    </citation>
    <scope>NUCLEOTIDE SEQUENCE</scope>
    <source>
        <strain evidence="3">308</strain>
    </source>
</reference>
<dbReference type="PANTHER" id="PTHR48104:SF30">
    <property type="entry name" value="METACASPASE-1"/>
    <property type="match status" value="1"/>
</dbReference>
<proteinExistence type="inferred from homology"/>
<accession>A0A7S1FV72</accession>
<sequence>MTYYERAQGLIKADVRMISGCRDSQTSADVGNVSEFELPDPAGKAGGACTSALLKVLYNDGSVADDMSYVDLLHKMRDELRGDYSQIPQLSSSRPFDLKKKVEFANVEPGYTKRAVLVGINYVGQQGELSGCHNDVLNIKEYIENVHGFEEHNITVLMDDGYNTEPTRDNIMQAYNDIVSISKSGDGVFLHYSGHGGRLPDQDGDEDDGYDETLIPVDYNSTGQIRDDLLLQTLILPMAEGVNVFSLMDCCHSGTILDLPYVYRSDGDSEEFEEQPNYDFDGYASLLENVDVWCCITSCWWLLKKLM</sequence>
<dbReference type="Pfam" id="PF00656">
    <property type="entry name" value="Peptidase_C14"/>
    <property type="match status" value="2"/>
</dbReference>
<dbReference type="GO" id="GO:0004197">
    <property type="term" value="F:cysteine-type endopeptidase activity"/>
    <property type="evidence" value="ECO:0007669"/>
    <property type="project" value="InterPro"/>
</dbReference>
<evidence type="ECO:0000259" key="2">
    <source>
        <dbReference type="Pfam" id="PF00656"/>
    </source>
</evidence>